<dbReference type="AlphaFoldDB" id="A0A1W1E0U3"/>
<reference evidence="1" key="1">
    <citation type="submission" date="2016-10" db="EMBL/GenBank/DDBJ databases">
        <authorList>
            <person name="de Groot N.N."/>
        </authorList>
    </citation>
    <scope>NUCLEOTIDE SEQUENCE</scope>
</reference>
<sequence>MNPISEIKKKLEKYPELQTHEDGNFISIKPLSSDGFEVWFSGDEGEFTVGFDGWHEHFDKSEVEYALNCFAFGLSNVCRLKVKSRGGKNYKWVMEALEEEKWVSYSTTALFNLAFWQKSKVKYYSNNILSGSQNN</sequence>
<gene>
    <name evidence="1" type="ORF">MNB_SUP05-SYMBIONT-5-1044</name>
</gene>
<protein>
    <submittedName>
        <fullName evidence="1">Uncharacterized protein</fullName>
    </submittedName>
</protein>
<evidence type="ECO:0000313" key="1">
    <source>
        <dbReference type="EMBL" id="SFV87583.1"/>
    </source>
</evidence>
<organism evidence="1">
    <name type="scientific">hydrothermal vent metagenome</name>
    <dbReference type="NCBI Taxonomy" id="652676"/>
    <lineage>
        <taxon>unclassified sequences</taxon>
        <taxon>metagenomes</taxon>
        <taxon>ecological metagenomes</taxon>
    </lineage>
</organism>
<proteinExistence type="predicted"/>
<accession>A0A1W1E0U3</accession>
<name>A0A1W1E0U3_9ZZZZ</name>
<dbReference type="EMBL" id="FPHZ01000043">
    <property type="protein sequence ID" value="SFV87583.1"/>
    <property type="molecule type" value="Genomic_DNA"/>
</dbReference>